<dbReference type="RefSeq" id="WP_081174051.1">
    <property type="nucleotide sequence ID" value="NZ_MSPX01000002.1"/>
</dbReference>
<dbReference type="Proteomes" id="UP000192652">
    <property type="component" value="Unassembled WGS sequence"/>
</dbReference>
<comment type="caution">
    <text evidence="3">The sequence shown here is derived from an EMBL/GenBank/DDBJ whole genome shotgun (WGS) entry which is preliminary data.</text>
</comment>
<evidence type="ECO:0000256" key="1">
    <source>
        <dbReference type="SAM" id="MobiDB-lite"/>
    </source>
</evidence>
<dbReference type="Pfam" id="PF00583">
    <property type="entry name" value="Acetyltransf_1"/>
    <property type="match status" value="1"/>
</dbReference>
<evidence type="ECO:0000313" key="3">
    <source>
        <dbReference type="EMBL" id="OQP87763.1"/>
    </source>
</evidence>
<dbReference type="InterPro" id="IPR000182">
    <property type="entry name" value="GNAT_dom"/>
</dbReference>
<dbReference type="PROSITE" id="PS51186">
    <property type="entry name" value="GNAT"/>
    <property type="match status" value="1"/>
</dbReference>
<organism evidence="3 4">
    <name type="scientific">Xaviernesmea rhizosphaerae</name>
    <dbReference type="NCBI Taxonomy" id="1672749"/>
    <lineage>
        <taxon>Bacteria</taxon>
        <taxon>Pseudomonadati</taxon>
        <taxon>Pseudomonadota</taxon>
        <taxon>Alphaproteobacteria</taxon>
        <taxon>Hyphomicrobiales</taxon>
        <taxon>Rhizobiaceae</taxon>
        <taxon>Rhizobium/Agrobacterium group</taxon>
        <taxon>Xaviernesmea</taxon>
    </lineage>
</organism>
<gene>
    <name evidence="3" type="ORF">BTR14_04180</name>
</gene>
<sequence>MPPGFHLTDDPDPERLRQLGSALAGFNTADVGPSGHRPLVLFLADDQGALLAGLSGYTAWGWLYIQWLWVAEAMRGQGLAGQMLEAAEAEAARRGCHGAWIDTFSPTALRTYQKAGYTAFGALDGFPKGRVRSFLQKALAPPPVSEEDGGQSHGGASKAG</sequence>
<dbReference type="Gene3D" id="3.40.630.30">
    <property type="match status" value="1"/>
</dbReference>
<dbReference type="CDD" id="cd04301">
    <property type="entry name" value="NAT_SF"/>
    <property type="match status" value="1"/>
</dbReference>
<reference evidence="3 4" key="1">
    <citation type="journal article" date="2017" name="Antonie Van Leeuwenhoek">
        <title>Rhizobium rhizosphaerae sp. nov., a novel species isolated from rice rhizosphere.</title>
        <authorList>
            <person name="Zhao J.J."/>
            <person name="Zhang J."/>
            <person name="Zhang R.J."/>
            <person name="Zhang C.W."/>
            <person name="Yin H.Q."/>
            <person name="Zhang X.X."/>
        </authorList>
    </citation>
    <scope>NUCLEOTIDE SEQUENCE [LARGE SCALE GENOMIC DNA]</scope>
    <source>
        <strain evidence="3 4">RD15</strain>
    </source>
</reference>
<feature type="region of interest" description="Disordered" evidence="1">
    <location>
        <begin position="140"/>
        <end position="160"/>
    </location>
</feature>
<keyword evidence="4" id="KW-1185">Reference proteome</keyword>
<name>A0ABX3PH39_9HYPH</name>
<feature type="domain" description="N-acetyltransferase" evidence="2">
    <location>
        <begin position="1"/>
        <end position="142"/>
    </location>
</feature>
<proteinExistence type="predicted"/>
<evidence type="ECO:0000259" key="2">
    <source>
        <dbReference type="PROSITE" id="PS51186"/>
    </source>
</evidence>
<dbReference type="EMBL" id="MSPX01000002">
    <property type="protein sequence ID" value="OQP87763.1"/>
    <property type="molecule type" value="Genomic_DNA"/>
</dbReference>
<dbReference type="InterPro" id="IPR016181">
    <property type="entry name" value="Acyl_CoA_acyltransferase"/>
</dbReference>
<evidence type="ECO:0000313" key="4">
    <source>
        <dbReference type="Proteomes" id="UP000192652"/>
    </source>
</evidence>
<protein>
    <submittedName>
        <fullName evidence="3">GNAT family N-acetyltransferase</fullName>
    </submittedName>
</protein>
<accession>A0ABX3PH39</accession>
<dbReference type="SUPFAM" id="SSF55729">
    <property type="entry name" value="Acyl-CoA N-acyltransferases (Nat)"/>
    <property type="match status" value="1"/>
</dbReference>